<sequence length="146" mass="16466">MEFYVFCDAKLKGYGAVAHFRDPDLCSTSFVLEKIHVSPLTKQTLPCLELMGDFSYQFTPFVAKRVCEIQDQVSPSQWTYSKGTENPADSVSRGLATSNIYNKSLSVPWSNMVEEGNLQTSQFDPENLKIRKKSSRAVVKSSLFCF</sequence>
<protein>
    <submittedName>
        <fullName evidence="1">Uncharacterized protein</fullName>
    </submittedName>
</protein>
<dbReference type="EMBL" id="BPLQ01012149">
    <property type="protein sequence ID" value="GIY63014.1"/>
    <property type="molecule type" value="Genomic_DNA"/>
</dbReference>
<name>A0AAV4UZD0_9ARAC</name>
<dbReference type="AlphaFoldDB" id="A0AAV4UZD0"/>
<reference evidence="1 2" key="1">
    <citation type="submission" date="2021-06" db="EMBL/GenBank/DDBJ databases">
        <title>Caerostris darwini draft genome.</title>
        <authorList>
            <person name="Kono N."/>
            <person name="Arakawa K."/>
        </authorList>
    </citation>
    <scope>NUCLEOTIDE SEQUENCE [LARGE SCALE GENOMIC DNA]</scope>
</reference>
<proteinExistence type="predicted"/>
<dbReference type="Pfam" id="PF05380">
    <property type="entry name" value="Peptidase_A17"/>
    <property type="match status" value="1"/>
</dbReference>
<evidence type="ECO:0000313" key="1">
    <source>
        <dbReference type="EMBL" id="GIY63014.1"/>
    </source>
</evidence>
<accession>A0AAV4UZD0</accession>
<gene>
    <name evidence="1" type="ORF">CDAR_34381</name>
</gene>
<organism evidence="1 2">
    <name type="scientific">Caerostris darwini</name>
    <dbReference type="NCBI Taxonomy" id="1538125"/>
    <lineage>
        <taxon>Eukaryota</taxon>
        <taxon>Metazoa</taxon>
        <taxon>Ecdysozoa</taxon>
        <taxon>Arthropoda</taxon>
        <taxon>Chelicerata</taxon>
        <taxon>Arachnida</taxon>
        <taxon>Araneae</taxon>
        <taxon>Araneomorphae</taxon>
        <taxon>Entelegynae</taxon>
        <taxon>Araneoidea</taxon>
        <taxon>Araneidae</taxon>
        <taxon>Caerostris</taxon>
    </lineage>
</organism>
<comment type="caution">
    <text evidence="1">The sequence shown here is derived from an EMBL/GenBank/DDBJ whole genome shotgun (WGS) entry which is preliminary data.</text>
</comment>
<dbReference type="PANTHER" id="PTHR47331">
    <property type="entry name" value="PHD-TYPE DOMAIN-CONTAINING PROTEIN"/>
    <property type="match status" value="1"/>
</dbReference>
<dbReference type="InterPro" id="IPR008042">
    <property type="entry name" value="Retrotrans_Pao"/>
</dbReference>
<dbReference type="Proteomes" id="UP001054837">
    <property type="component" value="Unassembled WGS sequence"/>
</dbReference>
<keyword evidence="2" id="KW-1185">Reference proteome</keyword>
<evidence type="ECO:0000313" key="2">
    <source>
        <dbReference type="Proteomes" id="UP001054837"/>
    </source>
</evidence>